<evidence type="ECO:0000256" key="3">
    <source>
        <dbReference type="ARBA" id="ARBA00023002"/>
    </source>
</evidence>
<keyword evidence="1" id="KW-0285">Flavoprotein</keyword>
<dbReference type="RefSeq" id="WP_004050274.1">
    <property type="nucleotide sequence ID" value="NZ_AOJE01000070.1"/>
</dbReference>
<dbReference type="OrthoDB" id="7684at2157"/>
<dbReference type="PATRIC" id="fig|1227484.4.peg.2916"/>
<evidence type="ECO:0000256" key="1">
    <source>
        <dbReference type="ARBA" id="ARBA00022630"/>
    </source>
</evidence>
<dbReference type="GO" id="GO:0008726">
    <property type="term" value="F:alkanesulfonate monooxygenase activity"/>
    <property type="evidence" value="ECO:0007669"/>
    <property type="project" value="TreeGrafter"/>
</dbReference>
<dbReference type="InterPro" id="IPR024014">
    <property type="entry name" value="DMSO2_SphG"/>
</dbReference>
<comment type="caution">
    <text evidence="6">The sequence shown here is derived from an EMBL/GenBank/DDBJ whole genome shotgun (WGS) entry which is preliminary data.</text>
</comment>
<evidence type="ECO:0000313" key="6">
    <source>
        <dbReference type="EMBL" id="ELZ36092.1"/>
    </source>
</evidence>
<evidence type="ECO:0000256" key="4">
    <source>
        <dbReference type="ARBA" id="ARBA00023033"/>
    </source>
</evidence>
<organism evidence="6 7">
    <name type="scientific">Halorubrum saccharovorum DSM 1137</name>
    <dbReference type="NCBI Taxonomy" id="1227484"/>
    <lineage>
        <taxon>Archaea</taxon>
        <taxon>Methanobacteriati</taxon>
        <taxon>Methanobacteriota</taxon>
        <taxon>Stenosarchaea group</taxon>
        <taxon>Halobacteria</taxon>
        <taxon>Halobacteriales</taxon>
        <taxon>Haloferacaceae</taxon>
        <taxon>Halorubrum</taxon>
    </lineage>
</organism>
<dbReference type="STRING" id="1227484.C471_14822"/>
<keyword evidence="7" id="KW-1185">Reference proteome</keyword>
<dbReference type="eggNOG" id="arCOG02410">
    <property type="taxonomic scope" value="Archaea"/>
</dbReference>
<reference evidence="6 7" key="1">
    <citation type="journal article" date="2014" name="PLoS Genet.">
        <title>Phylogenetically driven sequencing of extremely halophilic archaea reveals strategies for static and dynamic osmo-response.</title>
        <authorList>
            <person name="Becker E.A."/>
            <person name="Seitzer P.M."/>
            <person name="Tritt A."/>
            <person name="Larsen D."/>
            <person name="Krusor M."/>
            <person name="Yao A.I."/>
            <person name="Wu D."/>
            <person name="Madern D."/>
            <person name="Eisen J.A."/>
            <person name="Darling A.E."/>
            <person name="Facciotti M.T."/>
        </authorList>
    </citation>
    <scope>NUCLEOTIDE SEQUENCE [LARGE SCALE GENOMIC DNA]</scope>
    <source>
        <strain evidence="6 7">DSM 1137</strain>
    </source>
</reference>
<dbReference type="CDD" id="cd01094">
    <property type="entry name" value="Alkanesulfonate_monoxygenase"/>
    <property type="match status" value="1"/>
</dbReference>
<dbReference type="AlphaFoldDB" id="M0DN18"/>
<dbReference type="SUPFAM" id="SSF51679">
    <property type="entry name" value="Bacterial luciferase-like"/>
    <property type="match status" value="1"/>
</dbReference>
<feature type="domain" description="Luciferase-like" evidence="5">
    <location>
        <begin position="21"/>
        <end position="331"/>
    </location>
</feature>
<protein>
    <submittedName>
        <fullName evidence="6">Luciferase-like monooxygenase</fullName>
    </submittedName>
</protein>
<dbReference type="InterPro" id="IPR050172">
    <property type="entry name" value="SsuD_RutA_monooxygenase"/>
</dbReference>
<dbReference type="PANTHER" id="PTHR42847:SF4">
    <property type="entry name" value="ALKANESULFONATE MONOOXYGENASE-RELATED"/>
    <property type="match status" value="1"/>
</dbReference>
<keyword evidence="4 6" id="KW-0503">Monooxygenase</keyword>
<name>M0DN18_9EURY</name>
<dbReference type="GO" id="GO:0046306">
    <property type="term" value="P:alkanesulfonate catabolic process"/>
    <property type="evidence" value="ECO:0007669"/>
    <property type="project" value="TreeGrafter"/>
</dbReference>
<dbReference type="NCBIfam" id="TIGR04021">
    <property type="entry name" value="LLM_DMSO2_sfnG"/>
    <property type="match status" value="1"/>
</dbReference>
<proteinExistence type="predicted"/>
<dbReference type="InterPro" id="IPR036661">
    <property type="entry name" value="Luciferase-like_sf"/>
</dbReference>
<dbReference type="EMBL" id="AOJE01000070">
    <property type="protein sequence ID" value="ELZ36092.1"/>
    <property type="molecule type" value="Genomic_DNA"/>
</dbReference>
<evidence type="ECO:0000313" key="7">
    <source>
        <dbReference type="Proteomes" id="UP000011514"/>
    </source>
</evidence>
<keyword evidence="2" id="KW-0288">FMN</keyword>
<evidence type="ECO:0000256" key="2">
    <source>
        <dbReference type="ARBA" id="ARBA00022643"/>
    </source>
</evidence>
<accession>M0DN18</accession>
<sequence length="382" mass="42229">MDTEFAYWVPNVSGGLVVSDWETETDWTYDYNLDLARTAESVGFDYALAQARFFGSYGADKQLEALSIANALAAQTDELHVIGAVHPGLWEPGPLANFISTADRISDGRFSINVVSGWFKGEFTGFGQPWLEHDERYARSSEFIEVLQALWTEERATYDGRFYTIGKDIEGFEGAPMEPKPIQDPYPQVFQGGNSQAAREMAARHADVLFINGGSLQEIRAVIDDVEEYAAEFGTEPPRFAANAFVIQRDTEAEAKEVLEGIIENATDEAVDAFKDQVKEAGQSSEEGEGMWADSDFEDLVQYNDGFKTGLIGTDDQIVERIRKLDAIGIDIVLAGFLDFEKELERFGETIIPAIDEADPLDPEAVDAVDEIEEIGGAKVAR</sequence>
<dbReference type="Gene3D" id="3.20.20.30">
    <property type="entry name" value="Luciferase-like domain"/>
    <property type="match status" value="1"/>
</dbReference>
<dbReference type="PANTHER" id="PTHR42847">
    <property type="entry name" value="ALKANESULFONATE MONOOXYGENASE"/>
    <property type="match status" value="1"/>
</dbReference>
<evidence type="ECO:0000259" key="5">
    <source>
        <dbReference type="Pfam" id="PF00296"/>
    </source>
</evidence>
<dbReference type="InterPro" id="IPR011251">
    <property type="entry name" value="Luciferase-like_dom"/>
</dbReference>
<gene>
    <name evidence="6" type="ORF">C471_14822</name>
</gene>
<dbReference type="Proteomes" id="UP000011514">
    <property type="component" value="Unassembled WGS sequence"/>
</dbReference>
<keyword evidence="3" id="KW-0560">Oxidoreductase</keyword>
<dbReference type="Pfam" id="PF00296">
    <property type="entry name" value="Bac_luciferase"/>
    <property type="match status" value="1"/>
</dbReference>